<dbReference type="Proteomes" id="UP000054477">
    <property type="component" value="Unassembled WGS sequence"/>
</dbReference>
<feature type="region of interest" description="Disordered" evidence="1">
    <location>
        <begin position="1"/>
        <end position="22"/>
    </location>
</feature>
<reference evidence="2 3" key="1">
    <citation type="submission" date="2014-04" db="EMBL/GenBank/DDBJ databases">
        <authorList>
            <consortium name="DOE Joint Genome Institute"/>
            <person name="Kuo A."/>
            <person name="Kohler A."/>
            <person name="Nagy L.G."/>
            <person name="Floudas D."/>
            <person name="Copeland A."/>
            <person name="Barry K.W."/>
            <person name="Cichocki N."/>
            <person name="Veneault-Fourrey C."/>
            <person name="LaButti K."/>
            <person name="Lindquist E.A."/>
            <person name="Lipzen A."/>
            <person name="Lundell T."/>
            <person name="Morin E."/>
            <person name="Murat C."/>
            <person name="Sun H."/>
            <person name="Tunlid A."/>
            <person name="Henrissat B."/>
            <person name="Grigoriev I.V."/>
            <person name="Hibbett D.S."/>
            <person name="Martin F."/>
            <person name="Nordberg H.P."/>
            <person name="Cantor M.N."/>
            <person name="Hua S.X."/>
        </authorList>
    </citation>
    <scope>NUCLEOTIDE SEQUENCE [LARGE SCALE GENOMIC DNA]</scope>
    <source>
        <strain evidence="2 3">LaAM-08-1</strain>
    </source>
</reference>
<organism evidence="2 3">
    <name type="scientific">Laccaria amethystina LaAM-08-1</name>
    <dbReference type="NCBI Taxonomy" id="1095629"/>
    <lineage>
        <taxon>Eukaryota</taxon>
        <taxon>Fungi</taxon>
        <taxon>Dikarya</taxon>
        <taxon>Basidiomycota</taxon>
        <taxon>Agaricomycotina</taxon>
        <taxon>Agaricomycetes</taxon>
        <taxon>Agaricomycetidae</taxon>
        <taxon>Agaricales</taxon>
        <taxon>Agaricineae</taxon>
        <taxon>Hydnangiaceae</taxon>
        <taxon>Laccaria</taxon>
    </lineage>
</organism>
<evidence type="ECO:0000256" key="1">
    <source>
        <dbReference type="SAM" id="MobiDB-lite"/>
    </source>
</evidence>
<feature type="region of interest" description="Disordered" evidence="1">
    <location>
        <begin position="44"/>
        <end position="65"/>
    </location>
</feature>
<name>A0A0C9Y1H8_9AGAR</name>
<evidence type="ECO:0000313" key="3">
    <source>
        <dbReference type="Proteomes" id="UP000054477"/>
    </source>
</evidence>
<proteinExistence type="predicted"/>
<accession>A0A0C9Y1H8</accession>
<dbReference type="AlphaFoldDB" id="A0A0C9Y1H8"/>
<reference evidence="3" key="2">
    <citation type="submission" date="2015-01" db="EMBL/GenBank/DDBJ databases">
        <title>Evolutionary Origins and Diversification of the Mycorrhizal Mutualists.</title>
        <authorList>
            <consortium name="DOE Joint Genome Institute"/>
            <consortium name="Mycorrhizal Genomics Consortium"/>
            <person name="Kohler A."/>
            <person name="Kuo A."/>
            <person name="Nagy L.G."/>
            <person name="Floudas D."/>
            <person name="Copeland A."/>
            <person name="Barry K.W."/>
            <person name="Cichocki N."/>
            <person name="Veneault-Fourrey C."/>
            <person name="LaButti K."/>
            <person name="Lindquist E.A."/>
            <person name="Lipzen A."/>
            <person name="Lundell T."/>
            <person name="Morin E."/>
            <person name="Murat C."/>
            <person name="Riley R."/>
            <person name="Ohm R."/>
            <person name="Sun H."/>
            <person name="Tunlid A."/>
            <person name="Henrissat B."/>
            <person name="Grigoriev I.V."/>
            <person name="Hibbett D.S."/>
            <person name="Martin F."/>
        </authorList>
    </citation>
    <scope>NUCLEOTIDE SEQUENCE [LARGE SCALE GENOMIC DNA]</scope>
    <source>
        <strain evidence="3">LaAM-08-1</strain>
    </source>
</reference>
<evidence type="ECO:0000313" key="2">
    <source>
        <dbReference type="EMBL" id="KIK01923.1"/>
    </source>
</evidence>
<protein>
    <submittedName>
        <fullName evidence="2">Uncharacterized protein</fullName>
    </submittedName>
</protein>
<dbReference type="HOGENOM" id="CLU_2373133_0_0_1"/>
<sequence length="95" mass="10854">MSATNDLVEPNSSSYLPDHMTTSNDIDIDILSDEEIKSDVGKTDVFGIRPQDPPFNDTATPSQDYHQRPMEWNIHPLQNIMEEDAEDPFLILDFM</sequence>
<gene>
    <name evidence="2" type="ORF">K443DRAFT_546864</name>
</gene>
<dbReference type="EMBL" id="KN838600">
    <property type="protein sequence ID" value="KIK01923.1"/>
    <property type="molecule type" value="Genomic_DNA"/>
</dbReference>
<keyword evidence="3" id="KW-1185">Reference proteome</keyword>